<dbReference type="InterPro" id="IPR013762">
    <property type="entry name" value="Integrase-like_cat_sf"/>
</dbReference>
<organism evidence="5 6">
    <name type="scientific">Chryseobacterium endalhagicum</name>
    <dbReference type="NCBI Taxonomy" id="2797638"/>
    <lineage>
        <taxon>Bacteria</taxon>
        <taxon>Pseudomonadati</taxon>
        <taxon>Bacteroidota</taxon>
        <taxon>Flavobacteriia</taxon>
        <taxon>Flavobacteriales</taxon>
        <taxon>Weeksellaceae</taxon>
        <taxon>Chryseobacterium group</taxon>
        <taxon>Chryseobacterium</taxon>
    </lineage>
</organism>
<reference evidence="5 6" key="1">
    <citation type="submission" date="2020-12" db="EMBL/GenBank/DDBJ databases">
        <title>Chryseobacterium endoalhailicus sp. nov., isolated from seed of leguminous plant.</title>
        <authorList>
            <person name="Zhang X."/>
        </authorList>
    </citation>
    <scope>NUCLEOTIDE SEQUENCE [LARGE SCALE GENOMIC DNA]</scope>
    <source>
        <strain evidence="5 6">L7</strain>
    </source>
</reference>
<dbReference type="Pfam" id="PF00589">
    <property type="entry name" value="Phage_integrase"/>
    <property type="match status" value="1"/>
</dbReference>
<dbReference type="Gene3D" id="1.10.150.130">
    <property type="match status" value="1"/>
</dbReference>
<dbReference type="Proteomes" id="UP000661696">
    <property type="component" value="Unassembled WGS sequence"/>
</dbReference>
<keyword evidence="6" id="KW-1185">Reference proteome</keyword>
<feature type="domain" description="Phage integrase SAM-like" evidence="4">
    <location>
        <begin position="133"/>
        <end position="207"/>
    </location>
</feature>
<dbReference type="RefSeq" id="WP_202088515.1">
    <property type="nucleotide sequence ID" value="NZ_JAELVM010000001.1"/>
</dbReference>
<dbReference type="Pfam" id="PF13102">
    <property type="entry name" value="Phage_int_SAM_5"/>
    <property type="match status" value="1"/>
</dbReference>
<dbReference type="InterPro" id="IPR002104">
    <property type="entry name" value="Integrase_catalytic"/>
</dbReference>
<keyword evidence="2" id="KW-0233">DNA recombination</keyword>
<dbReference type="InterPro" id="IPR025269">
    <property type="entry name" value="SAM-like_dom"/>
</dbReference>
<evidence type="ECO:0000256" key="2">
    <source>
        <dbReference type="ARBA" id="ARBA00023172"/>
    </source>
</evidence>
<evidence type="ECO:0000259" key="4">
    <source>
        <dbReference type="Pfam" id="PF13102"/>
    </source>
</evidence>
<protein>
    <submittedName>
        <fullName evidence="5">Tyrosine-type recombinase/integrase</fullName>
    </submittedName>
</protein>
<evidence type="ECO:0000256" key="1">
    <source>
        <dbReference type="ARBA" id="ARBA00023125"/>
    </source>
</evidence>
<evidence type="ECO:0000259" key="3">
    <source>
        <dbReference type="Pfam" id="PF00589"/>
    </source>
</evidence>
<proteinExistence type="predicted"/>
<dbReference type="InterPro" id="IPR011010">
    <property type="entry name" value="DNA_brk_join_enz"/>
</dbReference>
<sequence>MATIKFILQSKGQNAPIYARLSISAKESFKRKTRETINPDQWNPKTGKPKNIQAGTEETLKEIDNLKLKLKEIESFILEQYRKRNETEIINGIWLEEVLTANYNGGRKLSQLDYLDNYLEYYKTDVLPFRTNRGKRIADATTKKQITIINKINAFVKTGNRRLKVSDWNVSVSNKFEQFLDEQGIAKGTIGRYIKYPKTIINHAKTLNIEVSKNIDEIKGYTTETPTIFLTEKELRDIQQLTFLEPQLETAKDWLIIGFYTGQRASDLLQMTPKMFTNIDGHTFINLHQQKTKNGVLIPMHDEVKKIIEKRNGQFPPVFSANIESAKTIFNNHLRTIAKKAEINRLDFGKKFDPKSKRFVYGQYPLCEIISSHVCRRSFATHNYIKVPTPIIMAVTGHKTEKEFLNYIGKDFNDQSKEILNYWNHPGTAPESPEKTKTAN</sequence>
<evidence type="ECO:0000313" key="5">
    <source>
        <dbReference type="EMBL" id="MBL1219372.1"/>
    </source>
</evidence>
<dbReference type="SUPFAM" id="SSF56349">
    <property type="entry name" value="DNA breaking-rejoining enzymes"/>
    <property type="match status" value="1"/>
</dbReference>
<gene>
    <name evidence="5" type="ORF">JET18_00860</name>
</gene>
<accession>A0ABS1QAR1</accession>
<evidence type="ECO:0000313" key="6">
    <source>
        <dbReference type="Proteomes" id="UP000661696"/>
    </source>
</evidence>
<comment type="caution">
    <text evidence="5">The sequence shown here is derived from an EMBL/GenBank/DDBJ whole genome shotgun (WGS) entry which is preliminary data.</text>
</comment>
<name>A0ABS1QAR1_9FLAO</name>
<feature type="domain" description="Tyr recombinase" evidence="3">
    <location>
        <begin position="229"/>
        <end position="411"/>
    </location>
</feature>
<keyword evidence="1" id="KW-0238">DNA-binding</keyword>
<dbReference type="InterPro" id="IPR010998">
    <property type="entry name" value="Integrase_recombinase_N"/>
</dbReference>
<dbReference type="EMBL" id="JAELVM010000001">
    <property type="protein sequence ID" value="MBL1219372.1"/>
    <property type="molecule type" value="Genomic_DNA"/>
</dbReference>
<dbReference type="Gene3D" id="1.10.443.10">
    <property type="entry name" value="Intergrase catalytic core"/>
    <property type="match status" value="1"/>
</dbReference>